<protein>
    <submittedName>
        <fullName evidence="8">Gonadotropin-releasing hormone 1</fullName>
    </submittedName>
</protein>
<proteinExistence type="evidence at transcript level"/>
<evidence type="ECO:0000313" key="8">
    <source>
        <dbReference type="EMBL" id="AFU08234.2"/>
    </source>
</evidence>
<evidence type="ECO:0000256" key="2">
    <source>
        <dbReference type="ARBA" id="ARBA00010968"/>
    </source>
</evidence>
<evidence type="ECO:0000256" key="4">
    <source>
        <dbReference type="ARBA" id="ARBA00022702"/>
    </source>
</evidence>
<feature type="signal peptide" evidence="7">
    <location>
        <begin position="1"/>
        <end position="22"/>
    </location>
</feature>
<dbReference type="GO" id="GO:0005179">
    <property type="term" value="F:hormone activity"/>
    <property type="evidence" value="ECO:0007669"/>
    <property type="project" value="UniProtKB-KW"/>
</dbReference>
<dbReference type="GO" id="GO:0005576">
    <property type="term" value="C:extracellular region"/>
    <property type="evidence" value="ECO:0007669"/>
    <property type="project" value="UniProtKB-SubCell"/>
</dbReference>
<gene>
    <name evidence="8" type="primary">gnrh1</name>
</gene>
<comment type="subcellular location">
    <subcellularLocation>
        <location evidence="1">Secreted</location>
    </subcellularLocation>
</comment>
<evidence type="ECO:0000256" key="1">
    <source>
        <dbReference type="ARBA" id="ARBA00004613"/>
    </source>
</evidence>
<evidence type="ECO:0000256" key="3">
    <source>
        <dbReference type="ARBA" id="ARBA00022525"/>
    </source>
</evidence>
<keyword evidence="3" id="KW-0964">Secreted</keyword>
<keyword evidence="6" id="KW-0873">Pyrrolidone carboxylic acid</keyword>
<evidence type="ECO:0000256" key="6">
    <source>
        <dbReference type="ARBA" id="ARBA00023283"/>
    </source>
</evidence>
<organism evidence="8">
    <name type="scientific">Thalassoma bifasciatum</name>
    <name type="common">Bluehead wrasse</name>
    <name type="synonym">Labrus bifasciatus</name>
    <dbReference type="NCBI Taxonomy" id="76338"/>
    <lineage>
        <taxon>Eukaryota</taxon>
        <taxon>Metazoa</taxon>
        <taxon>Chordata</taxon>
        <taxon>Craniata</taxon>
        <taxon>Vertebrata</taxon>
        <taxon>Euteleostomi</taxon>
        <taxon>Actinopterygii</taxon>
        <taxon>Neopterygii</taxon>
        <taxon>Teleostei</taxon>
        <taxon>Neoteleostei</taxon>
        <taxon>Acanthomorphata</taxon>
        <taxon>Eupercaria</taxon>
        <taxon>Labriformes</taxon>
        <taxon>Labridae</taxon>
        <taxon>Thalassoma</taxon>
    </lineage>
</organism>
<feature type="chain" id="PRO_5030172932" evidence="7">
    <location>
        <begin position="23"/>
        <end position="92"/>
    </location>
</feature>
<dbReference type="InterPro" id="IPR002012">
    <property type="entry name" value="GnRH"/>
</dbReference>
<evidence type="ECO:0000256" key="7">
    <source>
        <dbReference type="SAM" id="SignalP"/>
    </source>
</evidence>
<comment type="similarity">
    <text evidence="2">Belongs to the GnRH family.</text>
</comment>
<sequence>MAAASLALWLLLVAAVIPSGCCQHWSFGLSPGGKRELENQSDTLDNVVEVLPHVDDLCSVLRCGEQSYLANNCRRKGALGGVTQTRKWTQKF</sequence>
<dbReference type="PROSITE" id="PS00473">
    <property type="entry name" value="GNRH"/>
    <property type="match status" value="1"/>
</dbReference>
<reference evidence="8" key="1">
    <citation type="submission" date="2012-07" db="EMBL/GenBank/DDBJ databases">
        <authorList>
            <person name="Slane M.A."/>
            <person name="Gemmell N.J."/>
            <person name="Godwin J.R."/>
        </authorList>
    </citation>
    <scope>NUCLEOTIDE SEQUENCE</scope>
    <source>
        <tissue evidence="8">Brain</tissue>
    </source>
</reference>
<keyword evidence="7" id="KW-0732">Signal</keyword>
<reference evidence="8" key="2">
    <citation type="journal article" date="2018" name="Mol. Biol. Evol.">
        <title>Female Mimicry by Sneaker Males Has a Transcriptomic Signature in Both the Brain and the Gonad in a Sex-Changing Fish.</title>
        <authorList>
            <person name="Todd E.V."/>
            <person name="Liu H."/>
            <person name="Lamm M.S."/>
            <person name="Thomas J.T."/>
            <person name="Rutherford K."/>
            <person name="Thompson K.C."/>
            <person name="Godwin J.R."/>
            <person name="Gemmell N.J."/>
        </authorList>
    </citation>
    <scope>NUCLEOTIDE SEQUENCE</scope>
    <source>
        <tissue evidence="8">Brain</tissue>
    </source>
</reference>
<keyword evidence="5" id="KW-0027">Amidation</keyword>
<keyword evidence="4" id="KW-0372">Hormone</keyword>
<name>K0FCA8_THABI</name>
<dbReference type="EMBL" id="JX437964">
    <property type="protein sequence ID" value="AFU08234.2"/>
    <property type="molecule type" value="mRNA"/>
</dbReference>
<accession>K0FCA8</accession>
<dbReference type="AlphaFoldDB" id="K0FCA8"/>
<evidence type="ECO:0000256" key="5">
    <source>
        <dbReference type="ARBA" id="ARBA00022815"/>
    </source>
</evidence>